<keyword evidence="2" id="KW-1185">Reference proteome</keyword>
<name>A0A7D9I6L4_PARCT</name>
<dbReference type="EMBL" id="CACRXK020004117">
    <property type="protein sequence ID" value="CAB4001552.1"/>
    <property type="molecule type" value="Genomic_DNA"/>
</dbReference>
<dbReference type="Proteomes" id="UP001152795">
    <property type="component" value="Unassembled WGS sequence"/>
</dbReference>
<feature type="non-terminal residue" evidence="1">
    <location>
        <position position="1"/>
    </location>
</feature>
<evidence type="ECO:0000313" key="2">
    <source>
        <dbReference type="Proteomes" id="UP001152795"/>
    </source>
</evidence>
<accession>A0A7D9I6L4</accession>
<evidence type="ECO:0000313" key="1">
    <source>
        <dbReference type="EMBL" id="CAB4001552.1"/>
    </source>
</evidence>
<protein>
    <submittedName>
        <fullName evidence="1">Uncharacterized protein</fullName>
    </submittedName>
</protein>
<comment type="caution">
    <text evidence="1">The sequence shown here is derived from an EMBL/GenBank/DDBJ whole genome shotgun (WGS) entry which is preliminary data.</text>
</comment>
<gene>
    <name evidence="1" type="ORF">PACLA_8A058035</name>
</gene>
<reference evidence="1" key="1">
    <citation type="submission" date="2020-04" db="EMBL/GenBank/DDBJ databases">
        <authorList>
            <person name="Alioto T."/>
            <person name="Alioto T."/>
            <person name="Gomez Garrido J."/>
        </authorList>
    </citation>
    <scope>NUCLEOTIDE SEQUENCE</scope>
    <source>
        <strain evidence="1">A484AB</strain>
    </source>
</reference>
<proteinExistence type="predicted"/>
<dbReference type="AlphaFoldDB" id="A0A7D9I6L4"/>
<sequence>QTNTEKLEDGDEQCVPPEECLAEMKITKPPSLSTLTLSNSSHGLDEIIRCERFGTLKRLLRVTAYVLRFVKAVQHKKDGRIEGGSF</sequence>
<organism evidence="1 2">
    <name type="scientific">Paramuricea clavata</name>
    <name type="common">Red gorgonian</name>
    <name type="synonym">Violescent sea-whip</name>
    <dbReference type="NCBI Taxonomy" id="317549"/>
    <lineage>
        <taxon>Eukaryota</taxon>
        <taxon>Metazoa</taxon>
        <taxon>Cnidaria</taxon>
        <taxon>Anthozoa</taxon>
        <taxon>Octocorallia</taxon>
        <taxon>Malacalcyonacea</taxon>
        <taxon>Plexauridae</taxon>
        <taxon>Paramuricea</taxon>
    </lineage>
</organism>